<keyword evidence="3 6" id="KW-0560">Oxidoreductase</keyword>
<evidence type="ECO:0000313" key="9">
    <source>
        <dbReference type="EMBL" id="RDX53635.1"/>
    </source>
</evidence>
<dbReference type="InterPro" id="IPR013509">
    <property type="entry name" value="RNR_lsu_N"/>
</dbReference>
<dbReference type="OrthoDB" id="3000483at2759"/>
<evidence type="ECO:0000259" key="7">
    <source>
        <dbReference type="Pfam" id="PF00317"/>
    </source>
</evidence>
<evidence type="ECO:0000256" key="5">
    <source>
        <dbReference type="ARBA" id="ARBA00024942"/>
    </source>
</evidence>
<feature type="domain" description="Ribonucleotide reductase large subunit C-terminal" evidence="8">
    <location>
        <begin position="177"/>
        <end position="696"/>
    </location>
</feature>
<keyword evidence="10" id="KW-1185">Reference proteome</keyword>
<proteinExistence type="inferred from homology"/>
<evidence type="ECO:0000256" key="2">
    <source>
        <dbReference type="ARBA" id="ARBA00012274"/>
    </source>
</evidence>
<comment type="similarity">
    <text evidence="1 6">Belongs to the ribonucleoside diphosphate reductase large chain family.</text>
</comment>
<dbReference type="PANTHER" id="PTHR11573">
    <property type="entry name" value="RIBONUCLEOSIDE-DIPHOSPHATE REDUCTASE LARGE CHAIN"/>
    <property type="match status" value="1"/>
</dbReference>
<dbReference type="EMBL" id="KZ857386">
    <property type="protein sequence ID" value="RDX53635.1"/>
    <property type="molecule type" value="Genomic_DNA"/>
</dbReference>
<dbReference type="GO" id="GO:0004748">
    <property type="term" value="F:ribonucleoside-diphosphate reductase activity, thioredoxin disulfide as acceptor"/>
    <property type="evidence" value="ECO:0007669"/>
    <property type="project" value="UniProtKB-EC"/>
</dbReference>
<dbReference type="Pfam" id="PF02867">
    <property type="entry name" value="Ribonuc_red_lgC"/>
    <property type="match status" value="1"/>
</dbReference>
<dbReference type="InterPro" id="IPR039718">
    <property type="entry name" value="Rrm1"/>
</dbReference>
<reference evidence="9 10" key="1">
    <citation type="journal article" date="2018" name="Biotechnol. Biofuels">
        <title>Integrative visual omics of the white-rot fungus Polyporus brumalis exposes the biotechnological potential of its oxidative enzymes for delignifying raw plant biomass.</title>
        <authorList>
            <person name="Miyauchi S."/>
            <person name="Rancon A."/>
            <person name="Drula E."/>
            <person name="Hage H."/>
            <person name="Chaduli D."/>
            <person name="Favel A."/>
            <person name="Grisel S."/>
            <person name="Henrissat B."/>
            <person name="Herpoel-Gimbert I."/>
            <person name="Ruiz-Duenas F.J."/>
            <person name="Chevret D."/>
            <person name="Hainaut M."/>
            <person name="Lin J."/>
            <person name="Wang M."/>
            <person name="Pangilinan J."/>
            <person name="Lipzen A."/>
            <person name="Lesage-Meessen L."/>
            <person name="Navarro D."/>
            <person name="Riley R."/>
            <person name="Grigoriev I.V."/>
            <person name="Zhou S."/>
            <person name="Raouche S."/>
            <person name="Rosso M.N."/>
        </authorList>
    </citation>
    <scope>NUCLEOTIDE SEQUENCE [LARGE SCALE GENOMIC DNA]</scope>
    <source>
        <strain evidence="9 10">BRFM 1820</strain>
    </source>
</reference>
<evidence type="ECO:0000256" key="4">
    <source>
        <dbReference type="ARBA" id="ARBA00023116"/>
    </source>
</evidence>
<dbReference type="STRING" id="139420.A0A371DM85"/>
<dbReference type="InterPro" id="IPR008926">
    <property type="entry name" value="RNR_R1-su_N"/>
</dbReference>
<dbReference type="InterPro" id="IPR000788">
    <property type="entry name" value="RNR_lg_C"/>
</dbReference>
<dbReference type="AlphaFoldDB" id="A0A371DM85"/>
<evidence type="ECO:0000256" key="6">
    <source>
        <dbReference type="RuleBase" id="RU003410"/>
    </source>
</evidence>
<name>A0A371DM85_9APHY</name>
<feature type="domain" description="Ribonucleotide reductase large subunit N-terminal" evidence="7">
    <location>
        <begin position="103"/>
        <end position="173"/>
    </location>
</feature>
<dbReference type="NCBIfam" id="TIGR02506">
    <property type="entry name" value="NrdE_NrdA"/>
    <property type="match status" value="1"/>
</dbReference>
<evidence type="ECO:0000256" key="3">
    <source>
        <dbReference type="ARBA" id="ARBA00023002"/>
    </source>
</evidence>
<organism evidence="9 10">
    <name type="scientific">Lentinus brumalis</name>
    <dbReference type="NCBI Taxonomy" id="2498619"/>
    <lineage>
        <taxon>Eukaryota</taxon>
        <taxon>Fungi</taxon>
        <taxon>Dikarya</taxon>
        <taxon>Basidiomycota</taxon>
        <taxon>Agaricomycotina</taxon>
        <taxon>Agaricomycetes</taxon>
        <taxon>Polyporales</taxon>
        <taxon>Polyporaceae</taxon>
        <taxon>Lentinus</taxon>
    </lineage>
</organism>
<dbReference type="GO" id="GO:0005524">
    <property type="term" value="F:ATP binding"/>
    <property type="evidence" value="ECO:0007669"/>
    <property type="project" value="InterPro"/>
</dbReference>
<dbReference type="Proteomes" id="UP000256964">
    <property type="component" value="Unassembled WGS sequence"/>
</dbReference>
<evidence type="ECO:0000313" key="10">
    <source>
        <dbReference type="Proteomes" id="UP000256964"/>
    </source>
</evidence>
<sequence>MTSFPRFVDGIALGVATQVSSRELRRHCASTAAASALTHPDYSILGGRLYVAGLHKDTQRSFTDWVICYGTGKDAILGREVVELAKRFGSDLDDAIVHSRDFLFSYASIHSLAHSYLLRVDGRVIERPQHMYMRVALTVHRDNLPMVLETYDSLSRRLFTFATPTLANAGTVHPHYASCFLYMPDVSSSAGLLEGVHDLDRFWLADGGIGLSLGGVPCRRAGTDGQPGVLSLMKVYDAHADYTSLCRRTRPSRATVHLPIWHGDVQPFITCRTSRAAAHERVKGLFLGLWIPDIFMERLASDESWSLFNPTDVPGLLETHGGNFAAQYEEYARTVDPVAVVRARDLWAAICRAQQESGGPFVLYQDSINLKNNQAHLGIIRTSNLCTEIVQFASREHTAVCTLASVAVPRFVRSSGSYDFGGLHAVTKLAVYGLNALIDVASYPTPEARTSAEETRALAVGVQGLADVFMALGMPFSSSRARDLNVAIFETIYHAAYEASCELARRDGPYPLFSGSPASSGRLQHDMWPETVTSDRYDFGALRAQIQEHGLRNSMLTAQMPTASTARLLGNCDGVDPYTSNVVAHRVLSGDYTEMCGWLVRDLERRGLWTEHMRLDILRNHGSVQNVAGLPDDVKEIYRTAWEIEPRSVVDLAADRGPYIDQTQSMSLNIAQPSADEMMRIQLHAWERGLKTGLYYLRTQAPAYPLPYGVGRIPAGTSAPAASEDAGKVVDSGSTGEVQCETCSA</sequence>
<dbReference type="PANTHER" id="PTHR11573:SF6">
    <property type="entry name" value="RIBONUCLEOSIDE-DIPHOSPHATE REDUCTASE LARGE SUBUNIT"/>
    <property type="match status" value="1"/>
</dbReference>
<accession>A0A371DM85</accession>
<dbReference type="Gene3D" id="3.20.70.20">
    <property type="match status" value="1"/>
</dbReference>
<dbReference type="PRINTS" id="PR01183">
    <property type="entry name" value="RIBORDTASEM1"/>
</dbReference>
<dbReference type="UniPathway" id="UPA00326"/>
<dbReference type="InterPro" id="IPR013346">
    <property type="entry name" value="NrdE_NrdA_C"/>
</dbReference>
<dbReference type="SUPFAM" id="SSF48168">
    <property type="entry name" value="R1 subunit of ribonucleotide reductase, N-terminal domain"/>
    <property type="match status" value="1"/>
</dbReference>
<evidence type="ECO:0000259" key="8">
    <source>
        <dbReference type="Pfam" id="PF02867"/>
    </source>
</evidence>
<dbReference type="EC" id="1.17.4.1" evidence="2 6"/>
<comment type="function">
    <text evidence="5 6">Provides the precursors necessary for DNA synthesis. Catalyzes the biosynthesis of deoxyribonucleotides from the corresponding ribonucleotides.</text>
</comment>
<evidence type="ECO:0000256" key="1">
    <source>
        <dbReference type="ARBA" id="ARBA00010406"/>
    </source>
</evidence>
<dbReference type="SUPFAM" id="SSF51998">
    <property type="entry name" value="PFL-like glycyl radical enzymes"/>
    <property type="match status" value="1"/>
</dbReference>
<dbReference type="GO" id="GO:0009263">
    <property type="term" value="P:deoxyribonucleotide biosynthetic process"/>
    <property type="evidence" value="ECO:0007669"/>
    <property type="project" value="UniProtKB-KW"/>
</dbReference>
<comment type="catalytic activity">
    <reaction evidence="6">
        <text>a 2'-deoxyribonucleoside 5'-diphosphate + [thioredoxin]-disulfide + H2O = a ribonucleoside 5'-diphosphate + [thioredoxin]-dithiol</text>
        <dbReference type="Rhea" id="RHEA:23252"/>
        <dbReference type="Rhea" id="RHEA-COMP:10698"/>
        <dbReference type="Rhea" id="RHEA-COMP:10700"/>
        <dbReference type="ChEBI" id="CHEBI:15377"/>
        <dbReference type="ChEBI" id="CHEBI:29950"/>
        <dbReference type="ChEBI" id="CHEBI:50058"/>
        <dbReference type="ChEBI" id="CHEBI:57930"/>
        <dbReference type="ChEBI" id="CHEBI:73316"/>
        <dbReference type="EC" id="1.17.4.1"/>
    </reaction>
</comment>
<protein>
    <recommendedName>
        <fullName evidence="2 6">Ribonucleoside-diphosphate reductase</fullName>
        <ecNumber evidence="2 6">1.17.4.1</ecNumber>
    </recommendedName>
</protein>
<gene>
    <name evidence="9" type="ORF">OH76DRAFT_1453464</name>
</gene>
<dbReference type="Pfam" id="PF00317">
    <property type="entry name" value="Ribonuc_red_lgN"/>
    <property type="match status" value="1"/>
</dbReference>
<dbReference type="GO" id="GO:0005971">
    <property type="term" value="C:ribonucleoside-diphosphate reductase complex"/>
    <property type="evidence" value="ECO:0007669"/>
    <property type="project" value="TreeGrafter"/>
</dbReference>
<keyword evidence="4 6" id="KW-0215">Deoxyribonucleotide synthesis</keyword>